<dbReference type="Pfam" id="PF08546">
    <property type="entry name" value="ApbA_C"/>
    <property type="match status" value="1"/>
</dbReference>
<keyword evidence="8" id="KW-1185">Reference proteome</keyword>
<dbReference type="AlphaFoldDB" id="A0AAJ1WUV7"/>
<dbReference type="InterPro" id="IPR003710">
    <property type="entry name" value="ApbA"/>
</dbReference>
<evidence type="ECO:0000256" key="1">
    <source>
        <dbReference type="ARBA" id="ARBA00007870"/>
    </source>
</evidence>
<dbReference type="GO" id="GO:0008677">
    <property type="term" value="F:2-dehydropantoate 2-reductase activity"/>
    <property type="evidence" value="ECO:0007669"/>
    <property type="project" value="UniProtKB-EC"/>
</dbReference>
<dbReference type="InterPro" id="IPR051402">
    <property type="entry name" value="KPR-Related"/>
</dbReference>
<keyword evidence="3 4" id="KW-0560">Oxidoreductase</keyword>
<comment type="caution">
    <text evidence="7">The sequence shown here is derived from an EMBL/GenBank/DDBJ whole genome shotgun (WGS) entry which is preliminary data.</text>
</comment>
<dbReference type="FunFam" id="1.10.1040.10:FF:000017">
    <property type="entry name" value="2-dehydropantoate 2-reductase"/>
    <property type="match status" value="1"/>
</dbReference>
<name>A0AAJ1WUV7_9BACL</name>
<reference evidence="7 8" key="1">
    <citation type="submission" date="2023-07" db="EMBL/GenBank/DDBJ databases">
        <title>Genomic Encyclopedia of Type Strains, Phase IV (KMG-IV): sequencing the most valuable type-strain genomes for metagenomic binning, comparative biology and taxonomic classification.</title>
        <authorList>
            <person name="Goeker M."/>
        </authorList>
    </citation>
    <scope>NUCLEOTIDE SEQUENCE [LARGE SCALE GENOMIC DNA]</scope>
    <source>
        <strain evidence="7 8">DSM 46876</strain>
    </source>
</reference>
<proteinExistence type="inferred from homology"/>
<organism evidence="7 8">
    <name type="scientific">Croceifilum oryzae</name>
    <dbReference type="NCBI Taxonomy" id="1553429"/>
    <lineage>
        <taxon>Bacteria</taxon>
        <taxon>Bacillati</taxon>
        <taxon>Bacillota</taxon>
        <taxon>Bacilli</taxon>
        <taxon>Bacillales</taxon>
        <taxon>Thermoactinomycetaceae</taxon>
        <taxon>Croceifilum</taxon>
    </lineage>
</organism>
<keyword evidence="4" id="KW-0566">Pantothenate biosynthesis</keyword>
<comment type="similarity">
    <text evidence="1 4">Belongs to the ketopantoate reductase family.</text>
</comment>
<sequence>MRVLVVGAGAVGGYFGGRLFEKGADVTFLVRPKRQEQLNREGLIIQSVHGDAKLAVPTITYGQSAGPFDLIILSVKAYHLTDVLSSLDPYVSSNTAILPLLNGFAHFPLLRERYGKEKVLGGLCVIESTVNAEGHIEQYSPFHDLVYGEWSGQASERMDRMAELFAGVSCNVTQSSQIGLDVWKKYVFISTMSGMTSLTRSSIGTIWNTPTGEQTYRSLAQEVIQIAQSQEPQLDFDEVYQQVMKRSLHLHESMKSSMSRDIEKGQPIETDHFHGYLLRVKPEQMEAPTLETIYTALSAYQATRGE</sequence>
<feature type="domain" description="Ketopantoate reductase C-terminal" evidence="6">
    <location>
        <begin position="180"/>
        <end position="301"/>
    </location>
</feature>
<dbReference type="InterPro" id="IPR013332">
    <property type="entry name" value="KPR_N"/>
</dbReference>
<dbReference type="FunFam" id="3.40.50.720:FF:000307">
    <property type="entry name" value="2-dehydropantoate 2-reductase"/>
    <property type="match status" value="1"/>
</dbReference>
<dbReference type="RefSeq" id="WP_307254021.1">
    <property type="nucleotide sequence ID" value="NZ_JAUSUV010000011.1"/>
</dbReference>
<feature type="domain" description="Ketopantoate reductase N-terminal" evidence="5">
    <location>
        <begin position="3"/>
        <end position="151"/>
    </location>
</feature>
<evidence type="ECO:0000256" key="2">
    <source>
        <dbReference type="ARBA" id="ARBA00022857"/>
    </source>
</evidence>
<keyword evidence="2 4" id="KW-0521">NADP</keyword>
<dbReference type="EMBL" id="JAUSUV010000011">
    <property type="protein sequence ID" value="MDQ0418361.1"/>
    <property type="molecule type" value="Genomic_DNA"/>
</dbReference>
<dbReference type="Gene3D" id="3.40.50.720">
    <property type="entry name" value="NAD(P)-binding Rossmann-like Domain"/>
    <property type="match status" value="1"/>
</dbReference>
<dbReference type="EC" id="1.1.1.169" evidence="4"/>
<dbReference type="GO" id="GO:0015940">
    <property type="term" value="P:pantothenate biosynthetic process"/>
    <property type="evidence" value="ECO:0007669"/>
    <property type="project" value="UniProtKB-KW"/>
</dbReference>
<comment type="function">
    <text evidence="4">Catalyzes the NADPH-dependent reduction of ketopantoate into pantoic acid.</text>
</comment>
<dbReference type="GO" id="GO:0005737">
    <property type="term" value="C:cytoplasm"/>
    <property type="evidence" value="ECO:0007669"/>
    <property type="project" value="TreeGrafter"/>
</dbReference>
<dbReference type="Pfam" id="PF02558">
    <property type="entry name" value="ApbA"/>
    <property type="match status" value="1"/>
</dbReference>
<dbReference type="InterPro" id="IPR036291">
    <property type="entry name" value="NAD(P)-bd_dom_sf"/>
</dbReference>
<evidence type="ECO:0000313" key="8">
    <source>
        <dbReference type="Proteomes" id="UP001238450"/>
    </source>
</evidence>
<accession>A0AAJ1WUV7</accession>
<evidence type="ECO:0000259" key="6">
    <source>
        <dbReference type="Pfam" id="PF08546"/>
    </source>
</evidence>
<dbReference type="InterPro" id="IPR013752">
    <property type="entry name" value="KPA_reductase"/>
</dbReference>
<comment type="pathway">
    <text evidence="4">Cofactor biosynthesis; (R)-pantothenate biosynthesis; (R)-pantoate from 3-methyl-2-oxobutanoate: step 2/2.</text>
</comment>
<dbReference type="PANTHER" id="PTHR21708">
    <property type="entry name" value="PROBABLE 2-DEHYDROPANTOATE 2-REDUCTASE"/>
    <property type="match status" value="1"/>
</dbReference>
<evidence type="ECO:0000256" key="4">
    <source>
        <dbReference type="RuleBase" id="RU362068"/>
    </source>
</evidence>
<dbReference type="SUPFAM" id="SSF51735">
    <property type="entry name" value="NAD(P)-binding Rossmann-fold domains"/>
    <property type="match status" value="1"/>
</dbReference>
<dbReference type="SUPFAM" id="SSF48179">
    <property type="entry name" value="6-phosphogluconate dehydrogenase C-terminal domain-like"/>
    <property type="match status" value="1"/>
</dbReference>
<dbReference type="PANTHER" id="PTHR21708:SF26">
    <property type="entry name" value="2-DEHYDROPANTOATE 2-REDUCTASE"/>
    <property type="match status" value="1"/>
</dbReference>
<dbReference type="NCBIfam" id="TIGR00745">
    <property type="entry name" value="apbA_panE"/>
    <property type="match status" value="1"/>
</dbReference>
<dbReference type="Gene3D" id="1.10.1040.10">
    <property type="entry name" value="N-(1-d-carboxylethyl)-l-norvaline Dehydrogenase, domain 2"/>
    <property type="match status" value="1"/>
</dbReference>
<dbReference type="InterPro" id="IPR013328">
    <property type="entry name" value="6PGD_dom2"/>
</dbReference>
<evidence type="ECO:0000256" key="3">
    <source>
        <dbReference type="ARBA" id="ARBA00023002"/>
    </source>
</evidence>
<dbReference type="Proteomes" id="UP001238450">
    <property type="component" value="Unassembled WGS sequence"/>
</dbReference>
<protein>
    <recommendedName>
        <fullName evidence="4">2-dehydropantoate 2-reductase</fullName>
        <ecNumber evidence="4">1.1.1.169</ecNumber>
    </recommendedName>
    <alternativeName>
        <fullName evidence="4">Ketopantoate reductase</fullName>
    </alternativeName>
</protein>
<dbReference type="InterPro" id="IPR008927">
    <property type="entry name" value="6-PGluconate_DH-like_C_sf"/>
</dbReference>
<evidence type="ECO:0000259" key="5">
    <source>
        <dbReference type="Pfam" id="PF02558"/>
    </source>
</evidence>
<comment type="catalytic activity">
    <reaction evidence="4">
        <text>(R)-pantoate + NADP(+) = 2-dehydropantoate + NADPH + H(+)</text>
        <dbReference type="Rhea" id="RHEA:16233"/>
        <dbReference type="ChEBI" id="CHEBI:11561"/>
        <dbReference type="ChEBI" id="CHEBI:15378"/>
        <dbReference type="ChEBI" id="CHEBI:15980"/>
        <dbReference type="ChEBI" id="CHEBI:57783"/>
        <dbReference type="ChEBI" id="CHEBI:58349"/>
        <dbReference type="EC" id="1.1.1.169"/>
    </reaction>
</comment>
<gene>
    <name evidence="7" type="ORF">J2Z48_002553</name>
</gene>
<evidence type="ECO:0000313" key="7">
    <source>
        <dbReference type="EMBL" id="MDQ0418361.1"/>
    </source>
</evidence>